<dbReference type="Pfam" id="PF06694">
    <property type="entry name" value="Plant_NMP1"/>
    <property type="match status" value="1"/>
</dbReference>
<gene>
    <name evidence="2" type="ORF">VOLCADRAFT_86128</name>
</gene>
<dbReference type="GeneID" id="9625403"/>
<evidence type="ECO:0000313" key="2">
    <source>
        <dbReference type="EMBL" id="EFJ52797.1"/>
    </source>
</evidence>
<accession>D8THY4</accession>
<dbReference type="Proteomes" id="UP000001058">
    <property type="component" value="Unassembled WGS sequence"/>
</dbReference>
<dbReference type="InterPro" id="IPR010604">
    <property type="entry name" value="Plant_AUG7"/>
</dbReference>
<dbReference type="InParanoid" id="D8THY4"/>
<keyword evidence="3" id="KW-1185">Reference proteome</keyword>
<sequence length="407" mass="42784">MMLRLLTPEVVNVLQKRISDTDLPGGLSADEAQAHRLARMLLCIDVQCPVDHVRGCASLDDSLRLLTSLAQLAASHQQYTREAAAASTQTSNTTIAAAATTTTTTTATTGRAPSPVPQVLNATTGSTPRHRTPPRGNSFTGGGVLQLQQQQQQQDPGGGGVGVASGSGAGRLNLGSLDGEFRLLDGLAERLPQLLEAGGGGNWFPGDIIAALQTYMQTLPHMHELVAAVDQRSQKLRGELPALRAEEARLAAEVTVAGEAEWQRHAEATRAELANLLDSSAAFFRTFQTGLGVWCAASRATDTCGLGPLASELLQRYDVLRRLGADLARIRQAHTAIVSCAPPLTLLEQHTLSQLVRAGQTAVEQLQERIAVEQRVMAETEATGAAAAAAAARGAAAMAHEAARVAI</sequence>
<feature type="compositionally biased region" description="Gly residues" evidence="1">
    <location>
        <begin position="156"/>
        <end position="166"/>
    </location>
</feature>
<dbReference type="AlphaFoldDB" id="D8THY4"/>
<dbReference type="RefSeq" id="XP_002945802.1">
    <property type="nucleotide sequence ID" value="XM_002945756.1"/>
</dbReference>
<dbReference type="EMBL" id="GL378323">
    <property type="protein sequence ID" value="EFJ52797.1"/>
    <property type="molecule type" value="Genomic_DNA"/>
</dbReference>
<name>D8THY4_VOLCA</name>
<protein>
    <submittedName>
        <fullName evidence="2">Uncharacterized protein</fullName>
    </submittedName>
</protein>
<evidence type="ECO:0000256" key="1">
    <source>
        <dbReference type="SAM" id="MobiDB-lite"/>
    </source>
</evidence>
<feature type="region of interest" description="Disordered" evidence="1">
    <location>
        <begin position="102"/>
        <end position="142"/>
    </location>
</feature>
<dbReference type="KEGG" id="vcn:VOLCADRAFT_86128"/>
<proteinExistence type="predicted"/>
<reference evidence="2 3" key="1">
    <citation type="journal article" date="2010" name="Science">
        <title>Genomic analysis of organismal complexity in the multicellular green alga Volvox carteri.</title>
        <authorList>
            <person name="Prochnik S.E."/>
            <person name="Umen J."/>
            <person name="Nedelcu A.M."/>
            <person name="Hallmann A."/>
            <person name="Miller S.M."/>
            <person name="Nishii I."/>
            <person name="Ferris P."/>
            <person name="Kuo A."/>
            <person name="Mitros T."/>
            <person name="Fritz-Laylin L.K."/>
            <person name="Hellsten U."/>
            <person name="Chapman J."/>
            <person name="Simakov O."/>
            <person name="Rensing S.A."/>
            <person name="Terry A."/>
            <person name="Pangilinan J."/>
            <person name="Kapitonov V."/>
            <person name="Jurka J."/>
            <person name="Salamov A."/>
            <person name="Shapiro H."/>
            <person name="Schmutz J."/>
            <person name="Grimwood J."/>
            <person name="Lindquist E."/>
            <person name="Lucas S."/>
            <person name="Grigoriev I.V."/>
            <person name="Schmitt R."/>
            <person name="Kirk D."/>
            <person name="Rokhsar D.S."/>
        </authorList>
    </citation>
    <scope>NUCLEOTIDE SEQUENCE [LARGE SCALE GENOMIC DNA]</scope>
    <source>
        <strain evidence="3">f. Nagariensis / Eve</strain>
    </source>
</reference>
<evidence type="ECO:0000313" key="3">
    <source>
        <dbReference type="Proteomes" id="UP000001058"/>
    </source>
</evidence>
<dbReference type="OrthoDB" id="534293at2759"/>
<feature type="region of interest" description="Disordered" evidence="1">
    <location>
        <begin position="147"/>
        <end position="166"/>
    </location>
</feature>
<organism evidence="3">
    <name type="scientific">Volvox carteri f. nagariensis</name>
    <dbReference type="NCBI Taxonomy" id="3068"/>
    <lineage>
        <taxon>Eukaryota</taxon>
        <taxon>Viridiplantae</taxon>
        <taxon>Chlorophyta</taxon>
        <taxon>core chlorophytes</taxon>
        <taxon>Chlorophyceae</taxon>
        <taxon>CS clade</taxon>
        <taxon>Chlamydomonadales</taxon>
        <taxon>Volvocaceae</taxon>
        <taxon>Volvox</taxon>
    </lineage>
</organism>
<dbReference type="GO" id="GO:0051011">
    <property type="term" value="F:microtubule minus-end binding"/>
    <property type="evidence" value="ECO:0007669"/>
    <property type="project" value="InterPro"/>
</dbReference>